<evidence type="ECO:0000259" key="8">
    <source>
        <dbReference type="PROSITE" id="PS50928"/>
    </source>
</evidence>
<feature type="transmembrane region" description="Helical" evidence="7">
    <location>
        <begin position="151"/>
        <end position="172"/>
    </location>
</feature>
<dbReference type="Gene3D" id="1.10.3720.10">
    <property type="entry name" value="MetI-like"/>
    <property type="match status" value="1"/>
</dbReference>
<feature type="transmembrane region" description="Helical" evidence="7">
    <location>
        <begin position="193"/>
        <end position="218"/>
    </location>
</feature>
<feature type="transmembrane region" description="Helical" evidence="7">
    <location>
        <begin position="122"/>
        <end position="139"/>
    </location>
</feature>
<feature type="domain" description="ABC transmembrane type-1" evidence="8">
    <location>
        <begin position="84"/>
        <end position="279"/>
    </location>
</feature>
<sequence>MITGKKAVSGRKTGKDRIVFNIISVVTLTALSLFCLFPFLLVLSGSFSDQNAILVDGYRLIPREISTQAYQMLFKIPGDLIRAYGVTIFVTAAGTFLSLLFTSMAAYVLSCKDFKYRYGVSFFYYFTSIFGGGLVPWYIFNTKYLHFHNNIISLLLPIMVNVTYLLILKSYMGNVPEALYESAKLDGAGDITLFFKIALPLSKAGMATVGLFIALNYWNDWYDAMLYLDEGARHLYPLQYYLNSILTKAQALSNAAARSGIPASDVPTEAMKLAMTVVATGPIVLLYPFLQKYFVKGVTIGAVKG</sequence>
<protein>
    <submittedName>
        <fullName evidence="9">Carbohydrate ABC transporter permease</fullName>
    </submittedName>
</protein>
<feature type="transmembrane region" description="Helical" evidence="7">
    <location>
        <begin position="270"/>
        <end position="290"/>
    </location>
</feature>
<evidence type="ECO:0000256" key="4">
    <source>
        <dbReference type="ARBA" id="ARBA00022692"/>
    </source>
</evidence>
<dbReference type="CDD" id="cd06261">
    <property type="entry name" value="TM_PBP2"/>
    <property type="match status" value="1"/>
</dbReference>
<evidence type="ECO:0000256" key="2">
    <source>
        <dbReference type="ARBA" id="ARBA00022448"/>
    </source>
</evidence>
<evidence type="ECO:0000256" key="1">
    <source>
        <dbReference type="ARBA" id="ARBA00004651"/>
    </source>
</evidence>
<dbReference type="PANTHER" id="PTHR43744:SF9">
    <property type="entry name" value="POLYGALACTURONAN_RHAMNOGALACTURONAN TRANSPORT SYSTEM PERMEASE PROTEIN YTCP"/>
    <property type="match status" value="1"/>
</dbReference>
<dbReference type="RefSeq" id="WP_158350762.1">
    <property type="nucleotide sequence ID" value="NZ_JAHQCX010000003.1"/>
</dbReference>
<dbReference type="PROSITE" id="PS50928">
    <property type="entry name" value="ABC_TM1"/>
    <property type="match status" value="1"/>
</dbReference>
<dbReference type="InterPro" id="IPR000515">
    <property type="entry name" value="MetI-like"/>
</dbReference>
<keyword evidence="6 7" id="KW-0472">Membrane</keyword>
<dbReference type="EMBL" id="JAHQCX010000003">
    <property type="protein sequence ID" value="MBU9725461.1"/>
    <property type="molecule type" value="Genomic_DNA"/>
</dbReference>
<proteinExistence type="predicted"/>
<keyword evidence="4 7" id="KW-0812">Transmembrane</keyword>
<evidence type="ECO:0000256" key="6">
    <source>
        <dbReference type="ARBA" id="ARBA00023136"/>
    </source>
</evidence>
<dbReference type="InterPro" id="IPR035906">
    <property type="entry name" value="MetI-like_sf"/>
</dbReference>
<reference evidence="9 10" key="1">
    <citation type="submission" date="2021-06" db="EMBL/GenBank/DDBJ databases">
        <title>Description of novel taxa of the family Lachnospiraceae.</title>
        <authorList>
            <person name="Chaplin A.V."/>
            <person name="Sokolova S.R."/>
            <person name="Pikina A.P."/>
            <person name="Korzhanova M."/>
            <person name="Belova V."/>
            <person name="Korostin D."/>
            <person name="Efimov B.A."/>
        </authorList>
    </citation>
    <scope>NUCLEOTIDE SEQUENCE [LARGE SCALE GENOMIC DNA]</scope>
    <source>
        <strain evidence="9 10">ASD4241</strain>
    </source>
</reference>
<keyword evidence="2" id="KW-0813">Transport</keyword>
<gene>
    <name evidence="9" type="ORF">KTH90_05465</name>
</gene>
<keyword evidence="5 7" id="KW-1133">Transmembrane helix</keyword>
<organism evidence="9 10">
    <name type="scientific">Diplocloster modestus</name>
    <dbReference type="NCBI Taxonomy" id="2850322"/>
    <lineage>
        <taxon>Bacteria</taxon>
        <taxon>Bacillati</taxon>
        <taxon>Bacillota</taxon>
        <taxon>Clostridia</taxon>
        <taxon>Lachnospirales</taxon>
        <taxon>Lachnospiraceae</taxon>
        <taxon>Diplocloster</taxon>
    </lineage>
</organism>
<evidence type="ECO:0000313" key="9">
    <source>
        <dbReference type="EMBL" id="MBU9725461.1"/>
    </source>
</evidence>
<dbReference type="SUPFAM" id="SSF161098">
    <property type="entry name" value="MetI-like"/>
    <property type="match status" value="1"/>
</dbReference>
<keyword evidence="10" id="KW-1185">Reference proteome</keyword>
<accession>A0ABS6K4K3</accession>
<evidence type="ECO:0000256" key="7">
    <source>
        <dbReference type="SAM" id="Phobius"/>
    </source>
</evidence>
<evidence type="ECO:0000313" key="10">
    <source>
        <dbReference type="Proteomes" id="UP001314681"/>
    </source>
</evidence>
<name>A0ABS6K4K3_9FIRM</name>
<comment type="caution">
    <text evidence="9">The sequence shown here is derived from an EMBL/GenBank/DDBJ whole genome shotgun (WGS) entry which is preliminary data.</text>
</comment>
<feature type="transmembrane region" description="Helical" evidence="7">
    <location>
        <begin position="83"/>
        <end position="110"/>
    </location>
</feature>
<dbReference type="PANTHER" id="PTHR43744">
    <property type="entry name" value="ABC TRANSPORTER PERMEASE PROTEIN MG189-RELATED-RELATED"/>
    <property type="match status" value="1"/>
</dbReference>
<keyword evidence="3" id="KW-1003">Cell membrane</keyword>
<evidence type="ECO:0000256" key="5">
    <source>
        <dbReference type="ARBA" id="ARBA00022989"/>
    </source>
</evidence>
<comment type="subcellular location">
    <subcellularLocation>
        <location evidence="1">Cell membrane</location>
        <topology evidence="1">Multi-pass membrane protein</topology>
    </subcellularLocation>
</comment>
<dbReference type="Proteomes" id="UP001314681">
    <property type="component" value="Unassembled WGS sequence"/>
</dbReference>
<evidence type="ECO:0000256" key="3">
    <source>
        <dbReference type="ARBA" id="ARBA00022475"/>
    </source>
</evidence>
<feature type="transmembrane region" description="Helical" evidence="7">
    <location>
        <begin position="20"/>
        <end position="41"/>
    </location>
</feature>